<keyword evidence="10" id="KW-1185">Reference proteome</keyword>
<name>A0ABU4S603_9GAMM</name>
<dbReference type="PROSITE" id="PS50850">
    <property type="entry name" value="MFS"/>
    <property type="match status" value="1"/>
</dbReference>
<dbReference type="EMBL" id="VCDN01000013">
    <property type="protein sequence ID" value="MDX7986522.1"/>
    <property type="molecule type" value="Genomic_DNA"/>
</dbReference>
<evidence type="ECO:0000313" key="9">
    <source>
        <dbReference type="EMBL" id="MDX7986522.1"/>
    </source>
</evidence>
<feature type="transmembrane region" description="Helical" evidence="7">
    <location>
        <begin position="363"/>
        <end position="381"/>
    </location>
</feature>
<accession>A0ABU4S603</accession>
<feature type="transmembrane region" description="Helical" evidence="7">
    <location>
        <begin position="99"/>
        <end position="121"/>
    </location>
</feature>
<reference evidence="10" key="1">
    <citation type="journal article" date="2024" name="Toxins">
        <title>Genome Sequence Analysis of Native Xenorhabdus Strains Isolated from Entomopathogenic Nematodes in Argentina.</title>
        <authorList>
            <person name="Palma L."/>
            <person name="Frizzo L."/>
            <person name="Kaiser S."/>
            <person name="Berry C."/>
            <person name="Caballero P."/>
            <person name="Bode H.B."/>
            <person name="Del Valle E.E."/>
        </authorList>
    </citation>
    <scope>NUCLEOTIDE SEQUENCE [LARGE SCALE GENOMIC DNA]</scope>
    <source>
        <strain evidence="10">12</strain>
    </source>
</reference>
<evidence type="ECO:0000256" key="1">
    <source>
        <dbReference type="ARBA" id="ARBA00004651"/>
    </source>
</evidence>
<evidence type="ECO:0000256" key="7">
    <source>
        <dbReference type="SAM" id="Phobius"/>
    </source>
</evidence>
<feature type="domain" description="Major facilitator superfamily (MFS) profile" evidence="8">
    <location>
        <begin position="8"/>
        <end position="388"/>
    </location>
</feature>
<dbReference type="NCBIfam" id="NF007472">
    <property type="entry name" value="PRK10054.1"/>
    <property type="match status" value="1"/>
</dbReference>
<organism evidence="9 10">
    <name type="scientific">Xenorhabdus santafensis</name>
    <dbReference type="NCBI Taxonomy" id="2582833"/>
    <lineage>
        <taxon>Bacteria</taxon>
        <taxon>Pseudomonadati</taxon>
        <taxon>Pseudomonadota</taxon>
        <taxon>Gammaproteobacteria</taxon>
        <taxon>Enterobacterales</taxon>
        <taxon>Morganellaceae</taxon>
        <taxon>Xenorhabdus</taxon>
    </lineage>
</organism>
<keyword evidence="4 7" id="KW-0812">Transmembrane</keyword>
<evidence type="ECO:0000256" key="2">
    <source>
        <dbReference type="ARBA" id="ARBA00022448"/>
    </source>
</evidence>
<gene>
    <name evidence="9" type="primary">ydeE</name>
    <name evidence="9" type="ORF">FE392_04115</name>
</gene>
<protein>
    <submittedName>
        <fullName evidence="9">Efflux MFS transporter YdeE</fullName>
    </submittedName>
</protein>
<feature type="transmembrane region" description="Helical" evidence="7">
    <location>
        <begin position="75"/>
        <end position="93"/>
    </location>
</feature>
<evidence type="ECO:0000256" key="5">
    <source>
        <dbReference type="ARBA" id="ARBA00022989"/>
    </source>
</evidence>
<dbReference type="InterPro" id="IPR020846">
    <property type="entry name" value="MFS_dom"/>
</dbReference>
<keyword evidence="3" id="KW-1003">Cell membrane</keyword>
<dbReference type="InterPro" id="IPR011701">
    <property type="entry name" value="MFS"/>
</dbReference>
<evidence type="ECO:0000313" key="10">
    <source>
        <dbReference type="Proteomes" id="UP001271890"/>
    </source>
</evidence>
<dbReference type="Pfam" id="PF07690">
    <property type="entry name" value="MFS_1"/>
    <property type="match status" value="1"/>
</dbReference>
<dbReference type="InterPro" id="IPR036259">
    <property type="entry name" value="MFS_trans_sf"/>
</dbReference>
<evidence type="ECO:0000259" key="8">
    <source>
        <dbReference type="PROSITE" id="PS50850"/>
    </source>
</evidence>
<evidence type="ECO:0000256" key="3">
    <source>
        <dbReference type="ARBA" id="ARBA00022475"/>
    </source>
</evidence>
<dbReference type="PANTHER" id="PTHR23535:SF1">
    <property type="entry name" value="MFS FAMILY TRANSPORT PROTEIN"/>
    <property type="match status" value="1"/>
</dbReference>
<dbReference type="Proteomes" id="UP001271890">
    <property type="component" value="Unassembled WGS sequence"/>
</dbReference>
<feature type="transmembrane region" description="Helical" evidence="7">
    <location>
        <begin position="276"/>
        <end position="293"/>
    </location>
</feature>
<sequence>MPSKSKTSIIALLSSSLLLTIGRGATIPFMAIYLSREYDMPVDQVGFALTAALSFGVLFSIGFGILSDRLDKKRCMLLAIIVFICGFITIPQVNSASLVVVFLSLINCSYTVFSTVLKAYFADTLPASAKTKVFSMNYTCTNIGWTIGPPLGTWLMVYSMNLPFLLAAVSAALPIVFIQYYVQNRRIADGDSKSSAWKPSVMLHDRVLAWFILSAFLGSLVFGAFASCISQYVLTIADGSLAKSVVGVVLPINAAIVVSLQYMVGRRIRPDNIKALMTLGTLFFLLGLGGFILAGSNLIIWGIAVAIFTLGELIYAPGEYMLIDNIAPDGMKASYFSAQTLGWLGGAFNPMFSGVILTHLPPYSLFMIMMGISVLAWLCMLRGMKIRNARVKLF</sequence>
<evidence type="ECO:0000256" key="4">
    <source>
        <dbReference type="ARBA" id="ARBA00022692"/>
    </source>
</evidence>
<keyword evidence="2" id="KW-0813">Transport</keyword>
<dbReference type="RefSeq" id="WP_319928965.1">
    <property type="nucleotide sequence ID" value="NZ_VCDN01000013.1"/>
</dbReference>
<feature type="transmembrane region" description="Helical" evidence="7">
    <location>
        <begin position="245"/>
        <end position="264"/>
    </location>
</feature>
<evidence type="ECO:0000256" key="6">
    <source>
        <dbReference type="ARBA" id="ARBA00023136"/>
    </source>
</evidence>
<feature type="transmembrane region" description="Helical" evidence="7">
    <location>
        <begin position="162"/>
        <end position="182"/>
    </location>
</feature>
<feature type="transmembrane region" description="Helical" evidence="7">
    <location>
        <begin position="299"/>
        <end position="323"/>
    </location>
</feature>
<comment type="subcellular location">
    <subcellularLocation>
        <location evidence="1">Cell membrane</location>
        <topology evidence="1">Multi-pass membrane protein</topology>
    </subcellularLocation>
</comment>
<dbReference type="Gene3D" id="1.20.1250.20">
    <property type="entry name" value="MFS general substrate transporter like domains"/>
    <property type="match status" value="1"/>
</dbReference>
<proteinExistence type="predicted"/>
<keyword evidence="5 7" id="KW-1133">Transmembrane helix</keyword>
<feature type="transmembrane region" description="Helical" evidence="7">
    <location>
        <begin position="207"/>
        <end position="233"/>
    </location>
</feature>
<feature type="transmembrane region" description="Helical" evidence="7">
    <location>
        <begin position="133"/>
        <end position="156"/>
    </location>
</feature>
<keyword evidence="6 7" id="KW-0472">Membrane</keyword>
<feature type="transmembrane region" description="Helical" evidence="7">
    <location>
        <begin position="48"/>
        <end position="66"/>
    </location>
</feature>
<dbReference type="SUPFAM" id="SSF103473">
    <property type="entry name" value="MFS general substrate transporter"/>
    <property type="match status" value="1"/>
</dbReference>
<dbReference type="PANTHER" id="PTHR23535">
    <property type="entry name" value="SUGAR EFFLUX TRANSPORTER A-RELATED"/>
    <property type="match status" value="1"/>
</dbReference>
<feature type="transmembrane region" description="Helical" evidence="7">
    <location>
        <begin position="335"/>
        <end position="357"/>
    </location>
</feature>
<comment type="caution">
    <text evidence="9">The sequence shown here is derived from an EMBL/GenBank/DDBJ whole genome shotgun (WGS) entry which is preliminary data.</text>
</comment>